<evidence type="ECO:0000313" key="4">
    <source>
        <dbReference type="Proteomes" id="UP000308197"/>
    </source>
</evidence>
<evidence type="ECO:0000256" key="1">
    <source>
        <dbReference type="SAM" id="Coils"/>
    </source>
</evidence>
<protein>
    <submittedName>
        <fullName evidence="3">Uncharacterized protein</fullName>
    </submittedName>
</protein>
<feature type="coiled-coil region" evidence="1">
    <location>
        <begin position="15"/>
        <end position="90"/>
    </location>
</feature>
<reference evidence="3 4" key="1">
    <citation type="journal article" date="2019" name="Nat. Ecol. Evol.">
        <title>Megaphylogeny resolves global patterns of mushroom evolution.</title>
        <authorList>
            <person name="Varga T."/>
            <person name="Krizsan K."/>
            <person name="Foldi C."/>
            <person name="Dima B."/>
            <person name="Sanchez-Garcia M."/>
            <person name="Sanchez-Ramirez S."/>
            <person name="Szollosi G.J."/>
            <person name="Szarkandi J.G."/>
            <person name="Papp V."/>
            <person name="Albert L."/>
            <person name="Andreopoulos W."/>
            <person name="Angelini C."/>
            <person name="Antonin V."/>
            <person name="Barry K.W."/>
            <person name="Bougher N.L."/>
            <person name="Buchanan P."/>
            <person name="Buyck B."/>
            <person name="Bense V."/>
            <person name="Catcheside P."/>
            <person name="Chovatia M."/>
            <person name="Cooper J."/>
            <person name="Damon W."/>
            <person name="Desjardin D."/>
            <person name="Finy P."/>
            <person name="Geml J."/>
            <person name="Haridas S."/>
            <person name="Hughes K."/>
            <person name="Justo A."/>
            <person name="Karasinski D."/>
            <person name="Kautmanova I."/>
            <person name="Kiss B."/>
            <person name="Kocsube S."/>
            <person name="Kotiranta H."/>
            <person name="LaButti K.M."/>
            <person name="Lechner B.E."/>
            <person name="Liimatainen K."/>
            <person name="Lipzen A."/>
            <person name="Lukacs Z."/>
            <person name="Mihaltcheva S."/>
            <person name="Morgado L.N."/>
            <person name="Niskanen T."/>
            <person name="Noordeloos M.E."/>
            <person name="Ohm R.A."/>
            <person name="Ortiz-Santana B."/>
            <person name="Ovrebo C."/>
            <person name="Racz N."/>
            <person name="Riley R."/>
            <person name="Savchenko A."/>
            <person name="Shiryaev A."/>
            <person name="Soop K."/>
            <person name="Spirin V."/>
            <person name="Szebenyi C."/>
            <person name="Tomsovsky M."/>
            <person name="Tulloss R.E."/>
            <person name="Uehling J."/>
            <person name="Grigoriev I.V."/>
            <person name="Vagvolgyi C."/>
            <person name="Papp T."/>
            <person name="Martin F.M."/>
            <person name="Miettinen O."/>
            <person name="Hibbett D.S."/>
            <person name="Nagy L.G."/>
        </authorList>
    </citation>
    <scope>NUCLEOTIDE SEQUENCE [LARGE SCALE GENOMIC DNA]</scope>
    <source>
        <strain evidence="3 4">HHB13444</strain>
    </source>
</reference>
<organism evidence="3 4">
    <name type="scientific">Polyporus arcularius HHB13444</name>
    <dbReference type="NCBI Taxonomy" id="1314778"/>
    <lineage>
        <taxon>Eukaryota</taxon>
        <taxon>Fungi</taxon>
        <taxon>Dikarya</taxon>
        <taxon>Basidiomycota</taxon>
        <taxon>Agaricomycotina</taxon>
        <taxon>Agaricomycetes</taxon>
        <taxon>Polyporales</taxon>
        <taxon>Polyporaceae</taxon>
        <taxon>Polyporus</taxon>
    </lineage>
</organism>
<feature type="compositionally biased region" description="Polar residues" evidence="2">
    <location>
        <begin position="360"/>
        <end position="369"/>
    </location>
</feature>
<dbReference type="Gene3D" id="1.20.5.1700">
    <property type="match status" value="1"/>
</dbReference>
<keyword evidence="1" id="KW-0175">Coiled coil</keyword>
<dbReference type="AlphaFoldDB" id="A0A5C3NQW4"/>
<feature type="region of interest" description="Disordered" evidence="2">
    <location>
        <begin position="340"/>
        <end position="414"/>
    </location>
</feature>
<sequence length="414" mass="45606">MADLALKPEIASEFVRFLDAQLKEAREQLQRSTDDNVALRREFEAFRSDAGTASHGSAERSEIENLRAEVSRLRKELEDAQESTRGHQAEASTWRTRYEQLKPQLAKSAAHTAQILEKMREELPAATTPHGSSTGQTLIQFRALLHTLPSVAASASPSGSKVVFHGTKLPPLLSKATLKACTGGVCFFGHLLEWVAASSQHAYTIFPEYRYNPKPSEGEPTWTAATDCDSLVGQQRELFYVDAGNICYAGTFLCHAGPRSVKAAVLAVDTESVAQAVARKTFNVNIKSSQSRQAKAKTYMPLLADLYAEGTATVRILGLQRVGFNKKLFEILRKAHDQRDRRCSESASTSTLSDMLVETGTPSTHASQSGRRKRDWFDEIWDDGEETEGGGPGPSKVPRPDEDEGNDSMTMWRA</sequence>
<name>A0A5C3NQW4_9APHY</name>
<keyword evidence="4" id="KW-1185">Reference proteome</keyword>
<dbReference type="Proteomes" id="UP000308197">
    <property type="component" value="Unassembled WGS sequence"/>
</dbReference>
<evidence type="ECO:0000256" key="2">
    <source>
        <dbReference type="SAM" id="MobiDB-lite"/>
    </source>
</evidence>
<proteinExistence type="predicted"/>
<feature type="compositionally biased region" description="Acidic residues" evidence="2">
    <location>
        <begin position="378"/>
        <end position="388"/>
    </location>
</feature>
<accession>A0A5C3NQW4</accession>
<evidence type="ECO:0000313" key="3">
    <source>
        <dbReference type="EMBL" id="TFK79641.1"/>
    </source>
</evidence>
<dbReference type="EMBL" id="ML211974">
    <property type="protein sequence ID" value="TFK79641.1"/>
    <property type="molecule type" value="Genomic_DNA"/>
</dbReference>
<gene>
    <name evidence="3" type="ORF">K466DRAFT_592297</name>
</gene>
<dbReference type="InParanoid" id="A0A5C3NQW4"/>